<dbReference type="SUPFAM" id="SSF48452">
    <property type="entry name" value="TPR-like"/>
    <property type="match status" value="1"/>
</dbReference>
<evidence type="ECO:0000256" key="2">
    <source>
        <dbReference type="ARBA" id="ARBA00022741"/>
    </source>
</evidence>
<dbReference type="InterPro" id="IPR011990">
    <property type="entry name" value="TPR-like_helical_dom_sf"/>
</dbReference>
<keyword evidence="1" id="KW-0436">Ligase</keyword>
<dbReference type="Pfam" id="PF03133">
    <property type="entry name" value="TTL"/>
    <property type="match status" value="1"/>
</dbReference>
<keyword evidence="3" id="KW-0067">ATP-binding</keyword>
<dbReference type="AlphaFoldDB" id="A0A9N8DY10"/>
<comment type="caution">
    <text evidence="4">The sequence shown here is derived from an EMBL/GenBank/DDBJ whole genome shotgun (WGS) entry which is preliminary data.</text>
</comment>
<name>A0A9N8DY10_9STRA</name>
<keyword evidence="2" id="KW-0547">Nucleotide-binding</keyword>
<evidence type="ECO:0000256" key="1">
    <source>
        <dbReference type="ARBA" id="ARBA00022598"/>
    </source>
</evidence>
<dbReference type="EMBL" id="CAICTM010000330">
    <property type="protein sequence ID" value="CAB9508054.1"/>
    <property type="molecule type" value="Genomic_DNA"/>
</dbReference>
<organism evidence="4 5">
    <name type="scientific">Seminavis robusta</name>
    <dbReference type="NCBI Taxonomy" id="568900"/>
    <lineage>
        <taxon>Eukaryota</taxon>
        <taxon>Sar</taxon>
        <taxon>Stramenopiles</taxon>
        <taxon>Ochrophyta</taxon>
        <taxon>Bacillariophyta</taxon>
        <taxon>Bacillariophyceae</taxon>
        <taxon>Bacillariophycidae</taxon>
        <taxon>Naviculales</taxon>
        <taxon>Naviculaceae</taxon>
        <taxon>Seminavis</taxon>
    </lineage>
</organism>
<dbReference type="PANTHER" id="PTHR12241">
    <property type="entry name" value="TUBULIN POLYGLUTAMYLASE"/>
    <property type="match status" value="1"/>
</dbReference>
<dbReference type="GO" id="GO:0000226">
    <property type="term" value="P:microtubule cytoskeleton organization"/>
    <property type="evidence" value="ECO:0007669"/>
    <property type="project" value="TreeGrafter"/>
</dbReference>
<dbReference type="InterPro" id="IPR004344">
    <property type="entry name" value="TTL/TTLL_fam"/>
</dbReference>
<protein>
    <submittedName>
        <fullName evidence="4">Polyglutamylase TTLL7</fullName>
    </submittedName>
</protein>
<accession>A0A9N8DY10</accession>
<sequence length="589" mass="65796">MMMTLPRRQLSCLVSILLYHHFAFVAITLCDAFCASTISPSTKKQLLQAVTLTKQSAANITVAHLACETWGSLLQQENTITKLNQEIRGMCLVLYGSCLVRTGRDDQAVAEFQKALELTSLLSPEHRQEAVLGRARALQRLLQYEQAKEQFLQLPFVEDAVCGAATCALRIGRVQDSATILRQFVKSQPLSAGTSQARDMLQIINILTTGSDAEQSKNNTIIRKDAETPADPASTSLLYKWVHCIAHKLGYQPQDVDLSAYQGTTVSYLELAQLNTSPFDDHLLVNLDDKVLLHKLLSGHQRHLTRDFWPEGMVDKREVAAANFGDKNNDGDDLWIHKARNGYGSHGNVVLTSRDARKMAQTTINGESLLQKMVQPALLLQGRKFSLRIYVVYFMGGTKVGKASPDLHISSAGLVKMASVQASTSTELNSLDVQVHMTNSGRESEMIQRDLDYLQHIFETNGWSFQALWSKISRAVRSSLDIYQDTVVFQTVLSPEYQRLAQFGIPKIFGFDFVVDEARNPWLIEINRFPGMEARDDSDQPVKHQVLRDTWRLASIRANLSDAETTALFGDMLLVDDHLSSCLEPIPQA</sequence>
<evidence type="ECO:0000256" key="3">
    <source>
        <dbReference type="ARBA" id="ARBA00022840"/>
    </source>
</evidence>
<proteinExistence type="predicted"/>
<keyword evidence="5" id="KW-1185">Reference proteome</keyword>
<gene>
    <name evidence="4" type="ORF">SEMRO_331_G119180.1</name>
</gene>
<dbReference type="Proteomes" id="UP001153069">
    <property type="component" value="Unassembled WGS sequence"/>
</dbReference>
<dbReference type="Gene3D" id="3.30.470.20">
    <property type="entry name" value="ATP-grasp fold, B domain"/>
    <property type="match status" value="1"/>
</dbReference>
<dbReference type="GO" id="GO:0036064">
    <property type="term" value="C:ciliary basal body"/>
    <property type="evidence" value="ECO:0007669"/>
    <property type="project" value="TreeGrafter"/>
</dbReference>
<evidence type="ECO:0000313" key="4">
    <source>
        <dbReference type="EMBL" id="CAB9508054.1"/>
    </source>
</evidence>
<dbReference type="GO" id="GO:0005524">
    <property type="term" value="F:ATP binding"/>
    <property type="evidence" value="ECO:0007669"/>
    <property type="project" value="UniProtKB-KW"/>
</dbReference>
<evidence type="ECO:0000313" key="5">
    <source>
        <dbReference type="Proteomes" id="UP001153069"/>
    </source>
</evidence>
<reference evidence="4" key="1">
    <citation type="submission" date="2020-06" db="EMBL/GenBank/DDBJ databases">
        <authorList>
            <consortium name="Plant Systems Biology data submission"/>
        </authorList>
    </citation>
    <scope>NUCLEOTIDE SEQUENCE</scope>
    <source>
        <strain evidence="4">D6</strain>
    </source>
</reference>
<dbReference type="SUPFAM" id="SSF56059">
    <property type="entry name" value="Glutathione synthetase ATP-binding domain-like"/>
    <property type="match status" value="1"/>
</dbReference>
<dbReference type="OrthoDB" id="202825at2759"/>
<dbReference type="PROSITE" id="PS51221">
    <property type="entry name" value="TTL"/>
    <property type="match status" value="1"/>
</dbReference>
<dbReference type="Gene3D" id="1.25.40.10">
    <property type="entry name" value="Tetratricopeptide repeat domain"/>
    <property type="match status" value="1"/>
</dbReference>
<dbReference type="GO" id="GO:0070740">
    <property type="term" value="F:tubulin-glutamic acid ligase activity"/>
    <property type="evidence" value="ECO:0007669"/>
    <property type="project" value="TreeGrafter"/>
</dbReference>
<dbReference type="GO" id="GO:0015631">
    <property type="term" value="F:tubulin binding"/>
    <property type="evidence" value="ECO:0007669"/>
    <property type="project" value="TreeGrafter"/>
</dbReference>